<dbReference type="Proteomes" id="UP000295680">
    <property type="component" value="Unassembled WGS sequence"/>
</dbReference>
<feature type="domain" description="HTH marR-type" evidence="2">
    <location>
        <begin position="99"/>
        <end position="154"/>
    </location>
</feature>
<evidence type="ECO:0000256" key="1">
    <source>
        <dbReference type="SAM" id="MobiDB-lite"/>
    </source>
</evidence>
<dbReference type="CDD" id="cd00090">
    <property type="entry name" value="HTH_ARSR"/>
    <property type="match status" value="1"/>
</dbReference>
<organism evidence="4 5">
    <name type="scientific">Actinocrispum wychmicini</name>
    <dbReference type="NCBI Taxonomy" id="1213861"/>
    <lineage>
        <taxon>Bacteria</taxon>
        <taxon>Bacillati</taxon>
        <taxon>Actinomycetota</taxon>
        <taxon>Actinomycetes</taxon>
        <taxon>Pseudonocardiales</taxon>
        <taxon>Pseudonocardiaceae</taxon>
        <taxon>Actinocrispum</taxon>
    </lineage>
</organism>
<evidence type="ECO:0000259" key="2">
    <source>
        <dbReference type="Pfam" id="PF12802"/>
    </source>
</evidence>
<protein>
    <submittedName>
        <fullName evidence="4">MarR family protein</fullName>
    </submittedName>
</protein>
<keyword evidence="5" id="KW-1185">Reference proteome</keyword>
<dbReference type="GO" id="GO:0004803">
    <property type="term" value="F:transposase activity"/>
    <property type="evidence" value="ECO:0007669"/>
    <property type="project" value="TreeGrafter"/>
</dbReference>
<dbReference type="InterPro" id="IPR000835">
    <property type="entry name" value="HTH_MarR-typ"/>
</dbReference>
<dbReference type="SUPFAM" id="SSF46785">
    <property type="entry name" value="Winged helix' DNA-binding domain"/>
    <property type="match status" value="1"/>
</dbReference>
<dbReference type="Gene3D" id="1.10.10.10">
    <property type="entry name" value="Winged helix-like DNA-binding domain superfamily/Winged helix DNA-binding domain"/>
    <property type="match status" value="1"/>
</dbReference>
<dbReference type="EMBL" id="SLWS01000005">
    <property type="protein sequence ID" value="TCO58119.1"/>
    <property type="molecule type" value="Genomic_DNA"/>
</dbReference>
<dbReference type="Pfam" id="PF12802">
    <property type="entry name" value="MarR_2"/>
    <property type="match status" value="1"/>
</dbReference>
<evidence type="ECO:0000259" key="3">
    <source>
        <dbReference type="Pfam" id="PF13936"/>
    </source>
</evidence>
<comment type="caution">
    <text evidence="4">The sequence shown here is derived from an EMBL/GenBank/DDBJ whole genome shotgun (WGS) entry which is preliminary data.</text>
</comment>
<dbReference type="InterPro" id="IPR025246">
    <property type="entry name" value="IS30-like_HTH"/>
</dbReference>
<dbReference type="PANTHER" id="PTHR10948:SF23">
    <property type="entry name" value="TRANSPOSASE INSI FOR INSERTION SEQUENCE ELEMENT IS30A-RELATED"/>
    <property type="match status" value="1"/>
</dbReference>
<dbReference type="GO" id="GO:0005829">
    <property type="term" value="C:cytosol"/>
    <property type="evidence" value="ECO:0007669"/>
    <property type="project" value="TreeGrafter"/>
</dbReference>
<evidence type="ECO:0000313" key="4">
    <source>
        <dbReference type="EMBL" id="TCO58119.1"/>
    </source>
</evidence>
<dbReference type="GO" id="GO:0032196">
    <property type="term" value="P:transposition"/>
    <property type="evidence" value="ECO:0007669"/>
    <property type="project" value="TreeGrafter"/>
</dbReference>
<dbReference type="OrthoDB" id="4823987at2"/>
<dbReference type="InterPro" id="IPR011991">
    <property type="entry name" value="ArsR-like_HTH"/>
</dbReference>
<dbReference type="InterPro" id="IPR036390">
    <property type="entry name" value="WH_DNA-bd_sf"/>
</dbReference>
<dbReference type="Pfam" id="PF13936">
    <property type="entry name" value="HTH_38"/>
    <property type="match status" value="1"/>
</dbReference>
<dbReference type="AlphaFoldDB" id="A0A4R2JN70"/>
<dbReference type="InterPro" id="IPR051917">
    <property type="entry name" value="Transposase-Integrase"/>
</dbReference>
<accession>A0A4R2JN70</accession>
<gene>
    <name evidence="4" type="ORF">EV192_105184</name>
</gene>
<dbReference type="RefSeq" id="WP_132118642.1">
    <property type="nucleotide sequence ID" value="NZ_SLWS01000005.1"/>
</dbReference>
<feature type="domain" description="Transposase IS30-like HTH" evidence="3">
    <location>
        <begin position="5"/>
        <end position="45"/>
    </location>
</feature>
<reference evidence="4 5" key="1">
    <citation type="submission" date="2019-03" db="EMBL/GenBank/DDBJ databases">
        <title>Genomic Encyclopedia of Type Strains, Phase IV (KMG-IV): sequencing the most valuable type-strain genomes for metagenomic binning, comparative biology and taxonomic classification.</title>
        <authorList>
            <person name="Goeker M."/>
        </authorList>
    </citation>
    <scope>NUCLEOTIDE SEQUENCE [LARGE SCALE GENOMIC DNA]</scope>
    <source>
        <strain evidence="4 5">DSM 45934</strain>
    </source>
</reference>
<proteinExistence type="predicted"/>
<evidence type="ECO:0000313" key="5">
    <source>
        <dbReference type="Proteomes" id="UP000295680"/>
    </source>
</evidence>
<dbReference type="PANTHER" id="PTHR10948">
    <property type="entry name" value="TRANSPOSASE"/>
    <property type="match status" value="1"/>
</dbReference>
<sequence>MAGGRLTQRDRQHIASGLAGGLGYAEIARRLDRPTSTVSREIARNGGPGAYQADQAHRATWRRARRPKLTTARRPAMPGDPVAARDFVERFAALLVQTGMPRMAARVFTCLITTDSGALTAVELVQRLTVSPASVSKAVGYLESLDLIERERGPRRQERYLIDDDIWLRTWLTSAKQNAMWADAAQEGADIFGAATPSGARMAQMGRFFAQLSQDMAGDTTPPTSDDAFTVLAALVHALGEPRTIDELAVALDWPKDRVATALNDARRRPDMTDPVTVHRLDSGAYTAAARPGRLTAAQREALRGS</sequence>
<name>A0A4R2JN70_9PSEU</name>
<feature type="region of interest" description="Disordered" evidence="1">
    <location>
        <begin position="35"/>
        <end position="57"/>
    </location>
</feature>
<dbReference type="GO" id="GO:0003700">
    <property type="term" value="F:DNA-binding transcription factor activity"/>
    <property type="evidence" value="ECO:0007669"/>
    <property type="project" value="InterPro"/>
</dbReference>
<dbReference type="InterPro" id="IPR036388">
    <property type="entry name" value="WH-like_DNA-bd_sf"/>
</dbReference>